<comment type="caution">
    <text evidence="1">The sequence shown here is derived from an EMBL/GenBank/DDBJ whole genome shotgun (WGS) entry which is preliminary data.</text>
</comment>
<sequence length="130" mass="14832">MLSNQDIRHRDTDQTRRPFFDDLHNHGNFESMLKTLWYDLTKPVLDFLGYKLLSGGDLPWITWCTTGPLSFLPLHASRCYDQPGERIFHYAISSYTPTVTAITSPTTFQPSRLEHVSLLAVGQEETPGCT</sequence>
<dbReference type="EMBL" id="CAJMWZ010002530">
    <property type="protein sequence ID" value="CAE6457529.1"/>
    <property type="molecule type" value="Genomic_DNA"/>
</dbReference>
<evidence type="ECO:0000313" key="1">
    <source>
        <dbReference type="EMBL" id="CAE6457529.1"/>
    </source>
</evidence>
<reference evidence="1" key="1">
    <citation type="submission" date="2021-01" db="EMBL/GenBank/DDBJ databases">
        <authorList>
            <person name="Kaushik A."/>
        </authorList>
    </citation>
    <scope>NUCLEOTIDE SEQUENCE</scope>
    <source>
        <strain evidence="1">Type strain: AG8-Rh-89/</strain>
    </source>
</reference>
<dbReference type="Proteomes" id="UP000663850">
    <property type="component" value="Unassembled WGS sequence"/>
</dbReference>
<name>A0A8H3BJA3_9AGAM</name>
<evidence type="ECO:0000313" key="2">
    <source>
        <dbReference type="Proteomes" id="UP000663850"/>
    </source>
</evidence>
<dbReference type="AlphaFoldDB" id="A0A8H3BJA3"/>
<gene>
    <name evidence="1" type="ORF">RDB_LOCUS47979</name>
</gene>
<accession>A0A8H3BJA3</accession>
<organism evidence="1 2">
    <name type="scientific">Rhizoctonia solani</name>
    <dbReference type="NCBI Taxonomy" id="456999"/>
    <lineage>
        <taxon>Eukaryota</taxon>
        <taxon>Fungi</taxon>
        <taxon>Dikarya</taxon>
        <taxon>Basidiomycota</taxon>
        <taxon>Agaricomycotina</taxon>
        <taxon>Agaricomycetes</taxon>
        <taxon>Cantharellales</taxon>
        <taxon>Ceratobasidiaceae</taxon>
        <taxon>Rhizoctonia</taxon>
    </lineage>
</organism>
<proteinExistence type="predicted"/>
<protein>
    <submittedName>
        <fullName evidence="1">Uncharacterized protein</fullName>
    </submittedName>
</protein>